<comment type="caution">
    <text evidence="1">The sequence shown here is derived from an EMBL/GenBank/DDBJ whole genome shotgun (WGS) entry which is preliminary data.</text>
</comment>
<organism evidence="1 2">
    <name type="scientific">Kiloniella antarctica</name>
    <dbReference type="NCBI Taxonomy" id="1550907"/>
    <lineage>
        <taxon>Bacteria</taxon>
        <taxon>Pseudomonadati</taxon>
        <taxon>Pseudomonadota</taxon>
        <taxon>Alphaproteobacteria</taxon>
        <taxon>Rhodospirillales</taxon>
        <taxon>Kiloniellaceae</taxon>
        <taxon>Kiloniella</taxon>
    </lineage>
</organism>
<gene>
    <name evidence="1" type="ORF">ACFSKO_13305</name>
</gene>
<evidence type="ECO:0000313" key="2">
    <source>
        <dbReference type="Proteomes" id="UP001597294"/>
    </source>
</evidence>
<proteinExistence type="predicted"/>
<evidence type="ECO:0000313" key="1">
    <source>
        <dbReference type="EMBL" id="MFD2206604.1"/>
    </source>
</evidence>
<reference evidence="2" key="1">
    <citation type="journal article" date="2019" name="Int. J. Syst. Evol. Microbiol.">
        <title>The Global Catalogue of Microorganisms (GCM) 10K type strain sequencing project: providing services to taxonomists for standard genome sequencing and annotation.</title>
        <authorList>
            <consortium name="The Broad Institute Genomics Platform"/>
            <consortium name="The Broad Institute Genome Sequencing Center for Infectious Disease"/>
            <person name="Wu L."/>
            <person name="Ma J."/>
        </authorList>
    </citation>
    <scope>NUCLEOTIDE SEQUENCE [LARGE SCALE GENOMIC DNA]</scope>
    <source>
        <strain evidence="2">CGMCC 4.7192</strain>
    </source>
</reference>
<dbReference type="EMBL" id="JBHUII010000006">
    <property type="protein sequence ID" value="MFD2206604.1"/>
    <property type="molecule type" value="Genomic_DNA"/>
</dbReference>
<sequence>MLYETNYDIMAGGFTSVDLEVAVQVSLVDDALNIGDVSLFVSEKNAYFPCDDEVLARRIQDFILDDEAEYSQAIKKAEEVQTSPFDVFADAIREAAQ</sequence>
<name>A0ABW5BM07_9PROT</name>
<protein>
    <recommendedName>
        <fullName evidence="3">DUF4376 domain-containing protein</fullName>
    </recommendedName>
</protein>
<evidence type="ECO:0008006" key="3">
    <source>
        <dbReference type="Google" id="ProtNLM"/>
    </source>
</evidence>
<dbReference type="Proteomes" id="UP001597294">
    <property type="component" value="Unassembled WGS sequence"/>
</dbReference>
<dbReference type="RefSeq" id="WP_380252399.1">
    <property type="nucleotide sequence ID" value="NZ_JBHUII010000006.1"/>
</dbReference>
<accession>A0ABW5BM07</accession>
<keyword evidence="2" id="KW-1185">Reference proteome</keyword>